<name>A0A4P6M3F8_9FIRM</name>
<dbReference type="EMBL" id="CP039126">
    <property type="protein sequence ID" value="QMW78871.1"/>
    <property type="molecule type" value="Genomic_DNA"/>
</dbReference>
<feature type="active site" description="Nucleophile" evidence="6">
    <location>
        <position position="8"/>
    </location>
</feature>
<protein>
    <recommendedName>
        <fullName evidence="2">protein-tyrosine-phosphatase</fullName>
        <ecNumber evidence="2">3.1.3.48</ecNumber>
    </recommendedName>
</protein>
<dbReference type="SMART" id="SM00226">
    <property type="entry name" value="LMWPc"/>
    <property type="match status" value="1"/>
</dbReference>
<feature type="active site" evidence="6">
    <location>
        <position position="14"/>
    </location>
</feature>
<dbReference type="CDD" id="cd16343">
    <property type="entry name" value="LMWPTP"/>
    <property type="match status" value="1"/>
</dbReference>
<dbReference type="InterPro" id="IPR050438">
    <property type="entry name" value="LMW_PTPase"/>
</dbReference>
<feature type="active site" description="Proton donor" evidence="6">
    <location>
        <position position="123"/>
    </location>
</feature>
<comment type="similarity">
    <text evidence="1">Belongs to the low molecular weight phosphotyrosine protein phosphatase family.</text>
</comment>
<organism evidence="8 10">
    <name type="scientific">Blautia producta</name>
    <dbReference type="NCBI Taxonomy" id="33035"/>
    <lineage>
        <taxon>Bacteria</taxon>
        <taxon>Bacillati</taxon>
        <taxon>Bacillota</taxon>
        <taxon>Clostridia</taxon>
        <taxon>Lachnospirales</taxon>
        <taxon>Lachnospiraceae</taxon>
        <taxon>Blautia</taxon>
    </lineage>
</organism>
<keyword evidence="3 8" id="KW-0378">Hydrolase</keyword>
<sequence>MIRVLFVCHGNICRSPMAEFVLKDITQKENLSNKFYIASAATSTEEIGNPVHHGTRNKLREVGISTAGKYAVQMKKSDYAKYDYLIGMDEWNIRNMNRITGHDPDHKICRLLDFSAHPRDIADPWYTGNFEVTYSDIVEGCQAFLETLRRQKKI</sequence>
<dbReference type="KEGG" id="bpro:PMF13cell1_03566"/>
<dbReference type="GO" id="GO:0004725">
    <property type="term" value="F:protein tyrosine phosphatase activity"/>
    <property type="evidence" value="ECO:0007669"/>
    <property type="project" value="UniProtKB-EC"/>
</dbReference>
<dbReference type="EMBL" id="CP035945">
    <property type="protein sequence ID" value="QBE98003.1"/>
    <property type="molecule type" value="Genomic_DNA"/>
</dbReference>
<keyword evidence="4" id="KW-0904">Protein phosphatase</keyword>
<dbReference type="EC" id="3.1.3.48" evidence="2"/>
<dbReference type="Pfam" id="PF01451">
    <property type="entry name" value="LMWPc"/>
    <property type="match status" value="1"/>
</dbReference>
<evidence type="ECO:0000313" key="8">
    <source>
        <dbReference type="EMBL" id="QBE98003.1"/>
    </source>
</evidence>
<accession>A0A4P6M3F8</accession>
<dbReference type="RefSeq" id="WP_018594315.1">
    <property type="nucleotide sequence ID" value="NZ_AP031416.1"/>
</dbReference>
<evidence type="ECO:0000256" key="2">
    <source>
        <dbReference type="ARBA" id="ARBA00013064"/>
    </source>
</evidence>
<dbReference type="GeneID" id="75051437"/>
<dbReference type="InterPro" id="IPR023485">
    <property type="entry name" value="Ptyr_pPase"/>
</dbReference>
<reference evidence="8 10" key="1">
    <citation type="submission" date="2019-01" db="EMBL/GenBank/DDBJ databases">
        <title>PMF-metabolizing Aryl O-demethylase.</title>
        <authorList>
            <person name="Kim M."/>
        </authorList>
    </citation>
    <scope>NUCLEOTIDE SEQUENCE [LARGE SCALE GENOMIC DNA]</scope>
    <source>
        <strain evidence="8 10">PMF1</strain>
    </source>
</reference>
<evidence type="ECO:0000313" key="11">
    <source>
        <dbReference type="Proteomes" id="UP000515789"/>
    </source>
</evidence>
<dbReference type="SUPFAM" id="SSF52788">
    <property type="entry name" value="Phosphotyrosine protein phosphatases I"/>
    <property type="match status" value="1"/>
</dbReference>
<dbReference type="InterPro" id="IPR017867">
    <property type="entry name" value="Tyr_phospatase_low_mol_wt"/>
</dbReference>
<feature type="domain" description="Phosphotyrosine protein phosphatase I" evidence="7">
    <location>
        <begin position="2"/>
        <end position="147"/>
    </location>
</feature>
<comment type="catalytic activity">
    <reaction evidence="5">
        <text>O-phospho-L-tyrosyl-[protein] + H2O = L-tyrosyl-[protein] + phosphate</text>
        <dbReference type="Rhea" id="RHEA:10684"/>
        <dbReference type="Rhea" id="RHEA-COMP:10136"/>
        <dbReference type="Rhea" id="RHEA-COMP:20101"/>
        <dbReference type="ChEBI" id="CHEBI:15377"/>
        <dbReference type="ChEBI" id="CHEBI:43474"/>
        <dbReference type="ChEBI" id="CHEBI:46858"/>
        <dbReference type="ChEBI" id="CHEBI:61978"/>
        <dbReference type="EC" id="3.1.3.48"/>
    </reaction>
</comment>
<evidence type="ECO:0000313" key="10">
    <source>
        <dbReference type="Proteomes" id="UP000289794"/>
    </source>
</evidence>
<dbReference type="InterPro" id="IPR036196">
    <property type="entry name" value="Ptyr_pPase_sf"/>
</dbReference>
<dbReference type="Gene3D" id="3.40.50.2300">
    <property type="match status" value="1"/>
</dbReference>
<evidence type="ECO:0000256" key="1">
    <source>
        <dbReference type="ARBA" id="ARBA00011063"/>
    </source>
</evidence>
<dbReference type="Proteomes" id="UP000515789">
    <property type="component" value="Chromosome"/>
</dbReference>
<dbReference type="PANTHER" id="PTHR11717:SF7">
    <property type="entry name" value="LOW MOLECULAR WEIGHT PHOSPHOTYROSINE PROTEIN PHOSPHATASE"/>
    <property type="match status" value="1"/>
</dbReference>
<evidence type="ECO:0000313" key="9">
    <source>
        <dbReference type="EMBL" id="QMW78871.1"/>
    </source>
</evidence>
<evidence type="ECO:0000256" key="3">
    <source>
        <dbReference type="ARBA" id="ARBA00022801"/>
    </source>
</evidence>
<reference evidence="9 11" key="2">
    <citation type="submission" date="2019-04" db="EMBL/GenBank/DDBJ databases">
        <authorList>
            <person name="Schori C."/>
            <person name="Ahrens C."/>
        </authorList>
    </citation>
    <scope>NUCLEOTIDE SEQUENCE [LARGE SCALE GENOMIC DNA]</scope>
    <source>
        <strain evidence="9 11">DSM 2950</strain>
    </source>
</reference>
<gene>
    <name evidence="8" type="primary">yfkJ</name>
    <name evidence="9" type="ORF">E5259_15455</name>
    <name evidence="8" type="ORF">PMF13cell1_03566</name>
</gene>
<dbReference type="AlphaFoldDB" id="A0A4P6M3F8"/>
<proteinExistence type="inferred from homology"/>
<evidence type="ECO:0000256" key="6">
    <source>
        <dbReference type="PIRSR" id="PIRSR617867-1"/>
    </source>
</evidence>
<dbReference type="PANTHER" id="PTHR11717">
    <property type="entry name" value="LOW MOLECULAR WEIGHT PROTEIN TYROSINE PHOSPHATASE"/>
    <property type="match status" value="1"/>
</dbReference>
<evidence type="ECO:0000256" key="4">
    <source>
        <dbReference type="ARBA" id="ARBA00022912"/>
    </source>
</evidence>
<dbReference type="PRINTS" id="PR00719">
    <property type="entry name" value="LMWPTPASE"/>
</dbReference>
<evidence type="ECO:0000259" key="7">
    <source>
        <dbReference type="SMART" id="SM00226"/>
    </source>
</evidence>
<evidence type="ECO:0000256" key="5">
    <source>
        <dbReference type="ARBA" id="ARBA00051722"/>
    </source>
</evidence>
<dbReference type="Proteomes" id="UP000289794">
    <property type="component" value="Chromosome"/>
</dbReference>